<sequence>MKKFTFFLILIVVAIGFSCQSGKHSGVVKPDFPPFPDLDSLERANKVIGKNYIIVDSAANADFNYSLLNKFNSKMEAYNSLDSASVFFRPVSGVYKYYKFIAKYKGLAYGNVIREYNDILILKTDPDHNIIDAYQYTLEWGNILLPMIYTC</sequence>
<dbReference type="Proteomes" id="UP000253919">
    <property type="component" value="Unassembled WGS sequence"/>
</dbReference>
<comment type="caution">
    <text evidence="1">The sequence shown here is derived from an EMBL/GenBank/DDBJ whole genome shotgun (WGS) entry which is preliminary data.</text>
</comment>
<dbReference type="AlphaFoldDB" id="A0A369QFC4"/>
<evidence type="ECO:0000313" key="2">
    <source>
        <dbReference type="Proteomes" id="UP000253919"/>
    </source>
</evidence>
<gene>
    <name evidence="1" type="ORF">AHMF7616_00856</name>
</gene>
<dbReference type="PROSITE" id="PS51257">
    <property type="entry name" value="PROKAR_LIPOPROTEIN"/>
    <property type="match status" value="1"/>
</dbReference>
<evidence type="ECO:0008006" key="3">
    <source>
        <dbReference type="Google" id="ProtNLM"/>
    </source>
</evidence>
<reference evidence="1 2" key="1">
    <citation type="submission" date="2018-04" db="EMBL/GenBank/DDBJ databases">
        <title>Adhaeribacter sp. HMF7616 genome sequencing and assembly.</title>
        <authorList>
            <person name="Kang H."/>
            <person name="Kang J."/>
            <person name="Cha I."/>
            <person name="Kim H."/>
            <person name="Joh K."/>
        </authorList>
    </citation>
    <scope>NUCLEOTIDE SEQUENCE [LARGE SCALE GENOMIC DNA]</scope>
    <source>
        <strain evidence="1 2">HMF7616</strain>
    </source>
</reference>
<name>A0A369QFC4_9BACT</name>
<keyword evidence="2" id="KW-1185">Reference proteome</keyword>
<accession>A0A369QFC4</accession>
<organism evidence="1 2">
    <name type="scientific">Adhaeribacter pallidiroseus</name>
    <dbReference type="NCBI Taxonomy" id="2072847"/>
    <lineage>
        <taxon>Bacteria</taxon>
        <taxon>Pseudomonadati</taxon>
        <taxon>Bacteroidota</taxon>
        <taxon>Cytophagia</taxon>
        <taxon>Cytophagales</taxon>
        <taxon>Hymenobacteraceae</taxon>
        <taxon>Adhaeribacter</taxon>
    </lineage>
</organism>
<proteinExistence type="predicted"/>
<protein>
    <recommendedName>
        <fullName evidence="3">Lipoprotein</fullName>
    </recommendedName>
</protein>
<dbReference type="OrthoDB" id="713342at2"/>
<evidence type="ECO:0000313" key="1">
    <source>
        <dbReference type="EMBL" id="RDC62265.1"/>
    </source>
</evidence>
<dbReference type="EMBL" id="QASA01000001">
    <property type="protein sequence ID" value="RDC62265.1"/>
    <property type="molecule type" value="Genomic_DNA"/>
</dbReference>
<dbReference type="RefSeq" id="WP_115371730.1">
    <property type="nucleotide sequence ID" value="NZ_QASA01000001.1"/>
</dbReference>